<dbReference type="RefSeq" id="WP_171543685.1">
    <property type="nucleotide sequence ID" value="NZ_JABERG010000002.1"/>
</dbReference>
<sequence length="183" mass="19707">MSFIRAVFNAVFDLAYFFAKGSVAYARKKGVTIGNNCRIYIRSWGSEPFLVSMGDDVTVTSGVKFITHDGSTCLVKDEHGKRYQRFAPIQVGSHVFIGVNTIVMPGVTIGSNVVIGAGSVVTKDIPDNSVAIGVPAKVVSSFADYQAKIKATCASDSELAGITDYAERVQRAIELQAQKQSHH</sequence>
<dbReference type="InterPro" id="IPR001451">
    <property type="entry name" value="Hexapep"/>
</dbReference>
<dbReference type="SUPFAM" id="SSF51161">
    <property type="entry name" value="Trimeric LpxA-like enzymes"/>
    <property type="match status" value="1"/>
</dbReference>
<dbReference type="InterPro" id="IPR018357">
    <property type="entry name" value="Hexapep_transf_CS"/>
</dbReference>
<protein>
    <recommendedName>
        <fullName evidence="4">Acetyltransferase</fullName>
        <ecNumber evidence="4">2.3.1.-</ecNumber>
    </recommendedName>
</protein>
<proteinExistence type="inferred from homology"/>
<keyword evidence="6" id="KW-1185">Reference proteome</keyword>
<dbReference type="InterPro" id="IPR011004">
    <property type="entry name" value="Trimer_LpxA-like_sf"/>
</dbReference>
<reference evidence="5 6" key="1">
    <citation type="submission" date="2020-04" db="EMBL/GenBank/DDBJ databases">
        <title>Acinetobacter Taxon 24.</title>
        <authorList>
            <person name="Nemec A."/>
            <person name="Radolfova-Krizova L."/>
            <person name="Higgins P.G."/>
            <person name="Spanelova P."/>
        </authorList>
    </citation>
    <scope>NUCLEOTIDE SEQUENCE [LARGE SCALE GENOMIC DNA]</scope>
    <source>
        <strain evidence="5 6">ANC 4279</strain>
    </source>
</reference>
<evidence type="ECO:0000256" key="2">
    <source>
        <dbReference type="ARBA" id="ARBA00022737"/>
    </source>
</evidence>
<accession>A0ABX1V0R3</accession>
<dbReference type="Pfam" id="PF00132">
    <property type="entry name" value="Hexapep"/>
    <property type="match status" value="1"/>
</dbReference>
<dbReference type="GO" id="GO:0016746">
    <property type="term" value="F:acyltransferase activity"/>
    <property type="evidence" value="ECO:0007669"/>
    <property type="project" value="UniProtKB-KW"/>
</dbReference>
<comment type="caution">
    <text evidence="5">The sequence shown here is derived from an EMBL/GenBank/DDBJ whole genome shotgun (WGS) entry which is preliminary data.</text>
</comment>
<evidence type="ECO:0000313" key="5">
    <source>
        <dbReference type="EMBL" id="NNH86618.1"/>
    </source>
</evidence>
<dbReference type="EMBL" id="JABERG010000002">
    <property type="protein sequence ID" value="NNH86618.1"/>
    <property type="molecule type" value="Genomic_DNA"/>
</dbReference>
<evidence type="ECO:0000256" key="1">
    <source>
        <dbReference type="ARBA" id="ARBA00022679"/>
    </source>
</evidence>
<dbReference type="CDD" id="cd04647">
    <property type="entry name" value="LbH_MAT_like"/>
    <property type="match status" value="1"/>
</dbReference>
<evidence type="ECO:0000256" key="3">
    <source>
        <dbReference type="ARBA" id="ARBA00023315"/>
    </source>
</evidence>
<name>A0ABX1V0R3_9GAMM</name>
<dbReference type="PANTHER" id="PTHR43017">
    <property type="entry name" value="GALACTOSIDE O-ACETYLTRANSFERASE"/>
    <property type="match status" value="1"/>
</dbReference>
<evidence type="ECO:0000256" key="4">
    <source>
        <dbReference type="RuleBase" id="RU367021"/>
    </source>
</evidence>
<comment type="similarity">
    <text evidence="4">Belongs to the transferase hexapeptide repeat family.</text>
</comment>
<gene>
    <name evidence="5" type="ORF">HLH13_02595</name>
</gene>
<dbReference type="Gene3D" id="2.160.10.10">
    <property type="entry name" value="Hexapeptide repeat proteins"/>
    <property type="match status" value="1"/>
</dbReference>
<dbReference type="Proteomes" id="UP000546536">
    <property type="component" value="Unassembled WGS sequence"/>
</dbReference>
<organism evidence="5 6">
    <name type="scientific">Acinetobacter terrae</name>
    <dbReference type="NCBI Taxonomy" id="2731247"/>
    <lineage>
        <taxon>Bacteria</taxon>
        <taxon>Pseudomonadati</taxon>
        <taxon>Pseudomonadota</taxon>
        <taxon>Gammaproteobacteria</taxon>
        <taxon>Moraxellales</taxon>
        <taxon>Moraxellaceae</taxon>
        <taxon>Acinetobacter</taxon>
        <taxon>Acinetobacter Taxon 24</taxon>
    </lineage>
</organism>
<dbReference type="PROSITE" id="PS00101">
    <property type="entry name" value="HEXAPEP_TRANSFERASES"/>
    <property type="match status" value="1"/>
</dbReference>
<keyword evidence="3 4" id="KW-0012">Acyltransferase</keyword>
<dbReference type="PANTHER" id="PTHR43017:SF1">
    <property type="entry name" value="ACETYLTRANSFERASE YJL218W-RELATED"/>
    <property type="match status" value="1"/>
</dbReference>
<dbReference type="InterPro" id="IPR039369">
    <property type="entry name" value="LacA-like"/>
</dbReference>
<keyword evidence="1 4" id="KW-0808">Transferase</keyword>
<keyword evidence="2" id="KW-0677">Repeat</keyword>
<dbReference type="EC" id="2.3.1.-" evidence="4"/>
<evidence type="ECO:0000313" key="6">
    <source>
        <dbReference type="Proteomes" id="UP000546536"/>
    </source>
</evidence>